<evidence type="ECO:0000256" key="6">
    <source>
        <dbReference type="ARBA" id="ARBA00012180"/>
    </source>
</evidence>
<evidence type="ECO:0000256" key="1">
    <source>
        <dbReference type="ARBA" id="ARBA00000077"/>
    </source>
</evidence>
<comment type="similarity">
    <text evidence="5 14 16">Belongs to the RNase HII family.</text>
</comment>
<dbReference type="InterPro" id="IPR022898">
    <property type="entry name" value="RNase_HII"/>
</dbReference>
<comment type="cofactor">
    <cofactor evidence="2">
        <name>Mg(2+)</name>
        <dbReference type="ChEBI" id="CHEBI:18420"/>
    </cofactor>
</comment>
<evidence type="ECO:0000256" key="9">
    <source>
        <dbReference type="ARBA" id="ARBA00022722"/>
    </source>
</evidence>
<proteinExistence type="inferred from homology"/>
<evidence type="ECO:0000256" key="7">
    <source>
        <dbReference type="ARBA" id="ARBA00019179"/>
    </source>
</evidence>
<evidence type="ECO:0000313" key="18">
    <source>
        <dbReference type="EMBL" id="GGC90522.1"/>
    </source>
</evidence>
<keyword evidence="10 14" id="KW-0479">Metal-binding</keyword>
<keyword evidence="12 14" id="KW-0378">Hydrolase</keyword>
<evidence type="ECO:0000256" key="2">
    <source>
        <dbReference type="ARBA" id="ARBA00001946"/>
    </source>
</evidence>
<evidence type="ECO:0000256" key="5">
    <source>
        <dbReference type="ARBA" id="ARBA00007383"/>
    </source>
</evidence>
<dbReference type="CDD" id="cd07182">
    <property type="entry name" value="RNase_HII_bacteria_HII_like"/>
    <property type="match status" value="1"/>
</dbReference>
<dbReference type="EMBL" id="BMCJ01000003">
    <property type="protein sequence ID" value="GGC90522.1"/>
    <property type="molecule type" value="Genomic_DNA"/>
</dbReference>
<dbReference type="InterPro" id="IPR024567">
    <property type="entry name" value="RNase_HII/HIII_dom"/>
</dbReference>
<evidence type="ECO:0000313" key="19">
    <source>
        <dbReference type="Proteomes" id="UP000619534"/>
    </source>
</evidence>
<sequence>MGKWTIAQVKEKLAGRQLAEHEWTALKQDTRKGVQKLLLQYERLLEKEQLLKVKYQEMMAFEKKQYQAGKQYVAGVDEAGRGPLAGPVVAGCVILHKDYYLEGLNDSKQLSHEKREMLFERITADALAYGIGEVTNEEIDRYNIYEATKMAMRRAVSNLGITPDHLLIDAVKLEGMPCTKEALIKGDQRSVSIAAGSIVAKVTRDRMMAKIHEEFPMYDFQSNQGYGTSTHMKALEQFGPSPYHRYSFSPVAAAIRS</sequence>
<comment type="catalytic activity">
    <reaction evidence="1 14 15 16">
        <text>Endonucleolytic cleavage to 5'-phosphomonoester.</text>
        <dbReference type="EC" id="3.1.26.4"/>
    </reaction>
</comment>
<comment type="cofactor">
    <cofactor evidence="14 15">
        <name>Mn(2+)</name>
        <dbReference type="ChEBI" id="CHEBI:29035"/>
    </cofactor>
    <cofactor evidence="14 15">
        <name>Mg(2+)</name>
        <dbReference type="ChEBI" id="CHEBI:18420"/>
    </cofactor>
    <text evidence="14 15">Manganese or magnesium. Binds 1 divalent metal ion per monomer in the absence of substrate. May bind a second metal ion after substrate binding.</text>
</comment>
<comment type="function">
    <text evidence="3 14 16">Endonuclease that specifically degrades the RNA of RNA-DNA hybrids.</text>
</comment>
<evidence type="ECO:0000256" key="16">
    <source>
        <dbReference type="RuleBase" id="RU003515"/>
    </source>
</evidence>
<accession>A0ABQ1P4E4</accession>
<reference evidence="19" key="1">
    <citation type="journal article" date="2019" name="Int. J. Syst. Evol. Microbiol.">
        <title>The Global Catalogue of Microorganisms (GCM) 10K type strain sequencing project: providing services to taxonomists for standard genome sequencing and annotation.</title>
        <authorList>
            <consortium name="The Broad Institute Genomics Platform"/>
            <consortium name="The Broad Institute Genome Sequencing Center for Infectious Disease"/>
            <person name="Wu L."/>
            <person name="Ma J."/>
        </authorList>
    </citation>
    <scope>NUCLEOTIDE SEQUENCE [LARGE SCALE GENOMIC DNA]</scope>
    <source>
        <strain evidence="19">CCM 7282</strain>
    </source>
</reference>
<keyword evidence="11 14" id="KW-0255">Endonuclease</keyword>
<name>A0ABQ1P4E4_9BACI</name>
<dbReference type="PROSITE" id="PS51975">
    <property type="entry name" value="RNASE_H_2"/>
    <property type="match status" value="1"/>
</dbReference>
<feature type="binding site" evidence="14 15">
    <location>
        <position position="78"/>
    </location>
    <ligand>
        <name>a divalent metal cation</name>
        <dbReference type="ChEBI" id="CHEBI:60240"/>
    </ligand>
</feature>
<evidence type="ECO:0000256" key="8">
    <source>
        <dbReference type="ARBA" id="ARBA00022490"/>
    </source>
</evidence>
<protein>
    <recommendedName>
        <fullName evidence="7 14">Ribonuclease HII</fullName>
        <shortName evidence="14">RNase HII</shortName>
        <ecNumber evidence="6 14">3.1.26.4</ecNumber>
    </recommendedName>
</protein>
<dbReference type="InterPro" id="IPR001352">
    <property type="entry name" value="RNase_HII/HIII"/>
</dbReference>
<gene>
    <name evidence="14 18" type="primary">rnhB</name>
    <name evidence="18" type="ORF">GCM10007216_21630</name>
</gene>
<dbReference type="PANTHER" id="PTHR10954">
    <property type="entry name" value="RIBONUCLEASE H2 SUBUNIT A"/>
    <property type="match status" value="1"/>
</dbReference>
<dbReference type="NCBIfam" id="NF000595">
    <property type="entry name" value="PRK00015.1-3"/>
    <property type="match status" value="1"/>
</dbReference>
<evidence type="ECO:0000256" key="10">
    <source>
        <dbReference type="ARBA" id="ARBA00022723"/>
    </source>
</evidence>
<dbReference type="HAMAP" id="MF_00052_B">
    <property type="entry name" value="RNase_HII_B"/>
    <property type="match status" value="1"/>
</dbReference>
<keyword evidence="13 14" id="KW-0464">Manganese</keyword>
<dbReference type="Gene3D" id="3.30.420.10">
    <property type="entry name" value="Ribonuclease H-like superfamily/Ribonuclease H"/>
    <property type="match status" value="1"/>
</dbReference>
<evidence type="ECO:0000259" key="17">
    <source>
        <dbReference type="PROSITE" id="PS51975"/>
    </source>
</evidence>
<evidence type="ECO:0000256" key="13">
    <source>
        <dbReference type="ARBA" id="ARBA00023211"/>
    </source>
</evidence>
<dbReference type="InterPro" id="IPR036397">
    <property type="entry name" value="RNaseH_sf"/>
</dbReference>
<dbReference type="Proteomes" id="UP000619534">
    <property type="component" value="Unassembled WGS sequence"/>
</dbReference>
<dbReference type="PANTHER" id="PTHR10954:SF18">
    <property type="entry name" value="RIBONUCLEASE HII"/>
    <property type="match status" value="1"/>
</dbReference>
<evidence type="ECO:0000256" key="14">
    <source>
        <dbReference type="HAMAP-Rule" id="MF_00052"/>
    </source>
</evidence>
<evidence type="ECO:0000256" key="12">
    <source>
        <dbReference type="ARBA" id="ARBA00022801"/>
    </source>
</evidence>
<feature type="binding site" evidence="14 15">
    <location>
        <position position="169"/>
    </location>
    <ligand>
        <name>a divalent metal cation</name>
        <dbReference type="ChEBI" id="CHEBI:60240"/>
    </ligand>
</feature>
<dbReference type="NCBIfam" id="NF000594">
    <property type="entry name" value="PRK00015.1-1"/>
    <property type="match status" value="1"/>
</dbReference>
<evidence type="ECO:0000256" key="3">
    <source>
        <dbReference type="ARBA" id="ARBA00004065"/>
    </source>
</evidence>
<dbReference type="EC" id="3.1.26.4" evidence="6 14"/>
<dbReference type="RefSeq" id="WP_062445820.1">
    <property type="nucleotide sequence ID" value="NZ_BMCJ01000003.1"/>
</dbReference>
<keyword evidence="8 14" id="KW-0963">Cytoplasm</keyword>
<dbReference type="SUPFAM" id="SSF53098">
    <property type="entry name" value="Ribonuclease H-like"/>
    <property type="match status" value="1"/>
</dbReference>
<keyword evidence="19" id="KW-1185">Reference proteome</keyword>
<evidence type="ECO:0000256" key="11">
    <source>
        <dbReference type="ARBA" id="ARBA00022759"/>
    </source>
</evidence>
<comment type="subcellular location">
    <subcellularLocation>
        <location evidence="4 14">Cytoplasm</location>
    </subcellularLocation>
</comment>
<comment type="caution">
    <text evidence="18">The sequence shown here is derived from an EMBL/GenBank/DDBJ whole genome shotgun (WGS) entry which is preliminary data.</text>
</comment>
<organism evidence="18 19">
    <name type="scientific">Thalassobacillus devorans</name>
    <dbReference type="NCBI Taxonomy" id="279813"/>
    <lineage>
        <taxon>Bacteria</taxon>
        <taxon>Bacillati</taxon>
        <taxon>Bacillota</taxon>
        <taxon>Bacilli</taxon>
        <taxon>Bacillales</taxon>
        <taxon>Bacillaceae</taxon>
        <taxon>Thalassobacillus</taxon>
    </lineage>
</organism>
<feature type="domain" description="RNase H type-2" evidence="17">
    <location>
        <begin position="71"/>
        <end position="257"/>
    </location>
</feature>
<keyword evidence="9 14" id="KW-0540">Nuclease</keyword>
<dbReference type="InterPro" id="IPR012337">
    <property type="entry name" value="RNaseH-like_sf"/>
</dbReference>
<evidence type="ECO:0000256" key="4">
    <source>
        <dbReference type="ARBA" id="ARBA00004496"/>
    </source>
</evidence>
<feature type="binding site" evidence="14 15">
    <location>
        <position position="77"/>
    </location>
    <ligand>
        <name>a divalent metal cation</name>
        <dbReference type="ChEBI" id="CHEBI:60240"/>
    </ligand>
</feature>
<dbReference type="Pfam" id="PF01351">
    <property type="entry name" value="RNase_HII"/>
    <property type="match status" value="1"/>
</dbReference>
<evidence type="ECO:0000256" key="15">
    <source>
        <dbReference type="PROSITE-ProRule" id="PRU01319"/>
    </source>
</evidence>